<dbReference type="EMBL" id="JAUPFM010000005">
    <property type="protein sequence ID" value="KAK2851160.1"/>
    <property type="molecule type" value="Genomic_DNA"/>
</dbReference>
<evidence type="ECO:0000256" key="2">
    <source>
        <dbReference type="SAM" id="MobiDB-lite"/>
    </source>
</evidence>
<evidence type="ECO:0000256" key="1">
    <source>
        <dbReference type="ARBA" id="ARBA00008828"/>
    </source>
</evidence>
<gene>
    <name evidence="5" type="ORF">Q5P01_007436</name>
</gene>
<accession>A0AA88N3N0</accession>
<dbReference type="PANTHER" id="PTHR12354:SF8">
    <property type="entry name" value="INTERFERON-RELATED DEVELOPMENTAL REGULATOR 2"/>
    <property type="match status" value="1"/>
</dbReference>
<dbReference type="InterPro" id="IPR011989">
    <property type="entry name" value="ARM-like"/>
</dbReference>
<dbReference type="InterPro" id="IPR039777">
    <property type="entry name" value="IFRD"/>
</dbReference>
<protein>
    <recommendedName>
        <fullName evidence="7">Interferon-related developmental regulator 2</fullName>
    </recommendedName>
</protein>
<keyword evidence="6" id="KW-1185">Reference proteome</keyword>
<dbReference type="InterPro" id="IPR006921">
    <property type="entry name" value="Interferon-rel_develop_reg_C"/>
</dbReference>
<dbReference type="Pfam" id="PF05004">
    <property type="entry name" value="IFRD"/>
    <property type="match status" value="1"/>
</dbReference>
<evidence type="ECO:0000313" key="5">
    <source>
        <dbReference type="EMBL" id="KAK2851160.1"/>
    </source>
</evidence>
<proteinExistence type="inferred from homology"/>
<evidence type="ECO:0000259" key="3">
    <source>
        <dbReference type="Pfam" id="PF04836"/>
    </source>
</evidence>
<dbReference type="InterPro" id="IPR007701">
    <property type="entry name" value="Interferon-rel_develop_reg_N"/>
</dbReference>
<feature type="compositionally biased region" description="Polar residues" evidence="2">
    <location>
        <begin position="51"/>
        <end position="65"/>
    </location>
</feature>
<feature type="domain" description="Interferon-related developmental regulator C-terminal" evidence="3">
    <location>
        <begin position="397"/>
        <end position="449"/>
    </location>
</feature>
<comment type="similarity">
    <text evidence="1">Belongs to the IFRD family.</text>
</comment>
<name>A0AA88N3N0_CHASR</name>
<evidence type="ECO:0000313" key="6">
    <source>
        <dbReference type="Proteomes" id="UP001187415"/>
    </source>
</evidence>
<evidence type="ECO:0000259" key="4">
    <source>
        <dbReference type="Pfam" id="PF05004"/>
    </source>
</evidence>
<dbReference type="AlphaFoldDB" id="A0AA88N3N0"/>
<reference evidence="5" key="1">
    <citation type="submission" date="2023-07" db="EMBL/GenBank/DDBJ databases">
        <title>Chromosome-level Genome Assembly of Striped Snakehead (Channa striata).</title>
        <authorList>
            <person name="Liu H."/>
        </authorList>
    </citation>
    <scope>NUCLEOTIDE SEQUENCE</scope>
    <source>
        <strain evidence="5">Gz</strain>
        <tissue evidence="5">Muscle</tissue>
    </source>
</reference>
<dbReference type="SUPFAM" id="SSF48371">
    <property type="entry name" value="ARM repeat"/>
    <property type="match status" value="1"/>
</dbReference>
<dbReference type="PANTHER" id="PTHR12354">
    <property type="entry name" value="INTERFERON-RELATED DEVELOPMENTAL REGULATOR"/>
    <property type="match status" value="1"/>
</dbReference>
<comment type="caution">
    <text evidence="5">The sequence shown here is derived from an EMBL/GenBank/DDBJ whole genome shotgun (WGS) entry which is preliminary data.</text>
</comment>
<sequence>MPRSKKGKRGSGKPGSLRQEVLQLSAKASLKGVKNGLKGESGASDDELTSDILSHYSSASESTSVLDEGTGSEQVDEQTAHEETEDKLKQCIDNLMDKSAKTRLAALESLRQAFSSRVLSDFLRERRLTISDCMERSLKKGSGEEQAAAATVFSLLCIQLEGGDEAEEGFKLLRPILTTILIDNSASIAARKSCARALGMCCYVSAAEDGEDLIKSLSLLEQVFMSTYPNKEGTLPTPKPGSPALHSAALQAWSLLVTLCPSSKLSTLLDFHLPKLQSCLQSSDVNYRIAVGETIALLVELGRDIDEDFEVEDGESLCESLKSLATDSHKHRAKNDRRKQRSIFREVLHYIENEDFTEEKIRFGVESVYIDSWMRRRIYDAFKEILESGVRHHLQFNPLLRDIFGLGAPLILDPSVKGNKISRFEKHHFNSAAFKARTKQRNKVRDKRADVM</sequence>
<dbReference type="Proteomes" id="UP001187415">
    <property type="component" value="Unassembled WGS sequence"/>
</dbReference>
<evidence type="ECO:0008006" key="7">
    <source>
        <dbReference type="Google" id="ProtNLM"/>
    </source>
</evidence>
<dbReference type="Pfam" id="PF04836">
    <property type="entry name" value="IFRD_C"/>
    <property type="match status" value="1"/>
</dbReference>
<feature type="region of interest" description="Disordered" evidence="2">
    <location>
        <begin position="33"/>
        <end position="85"/>
    </location>
</feature>
<dbReference type="Gene3D" id="1.25.10.10">
    <property type="entry name" value="Leucine-rich Repeat Variant"/>
    <property type="match status" value="1"/>
</dbReference>
<dbReference type="InterPro" id="IPR016024">
    <property type="entry name" value="ARM-type_fold"/>
</dbReference>
<feature type="domain" description="Interferon-related developmental regulator N-terminal" evidence="4">
    <location>
        <begin position="53"/>
        <end position="352"/>
    </location>
</feature>
<organism evidence="5 6">
    <name type="scientific">Channa striata</name>
    <name type="common">Snakehead murrel</name>
    <name type="synonym">Ophicephalus striatus</name>
    <dbReference type="NCBI Taxonomy" id="64152"/>
    <lineage>
        <taxon>Eukaryota</taxon>
        <taxon>Metazoa</taxon>
        <taxon>Chordata</taxon>
        <taxon>Craniata</taxon>
        <taxon>Vertebrata</taxon>
        <taxon>Euteleostomi</taxon>
        <taxon>Actinopterygii</taxon>
        <taxon>Neopterygii</taxon>
        <taxon>Teleostei</taxon>
        <taxon>Neoteleostei</taxon>
        <taxon>Acanthomorphata</taxon>
        <taxon>Anabantaria</taxon>
        <taxon>Anabantiformes</taxon>
        <taxon>Channoidei</taxon>
        <taxon>Channidae</taxon>
        <taxon>Channa</taxon>
    </lineage>
</organism>